<feature type="signal peptide" evidence="2">
    <location>
        <begin position="1"/>
        <end position="23"/>
    </location>
</feature>
<organism evidence="3 4">
    <name type="scientific">Paenibacillus dendrobii</name>
    <dbReference type="NCBI Taxonomy" id="2691084"/>
    <lineage>
        <taxon>Bacteria</taxon>
        <taxon>Bacillati</taxon>
        <taxon>Bacillota</taxon>
        <taxon>Bacilli</taxon>
        <taxon>Bacillales</taxon>
        <taxon>Paenibacillaceae</taxon>
        <taxon>Paenibacillus</taxon>
    </lineage>
</organism>
<protein>
    <submittedName>
        <fullName evidence="3">Uncharacterized protein</fullName>
    </submittedName>
</protein>
<dbReference type="Proteomes" id="UP000460318">
    <property type="component" value="Unassembled WGS sequence"/>
</dbReference>
<name>A0A7X3IFJ3_9BACL</name>
<proteinExistence type="predicted"/>
<dbReference type="EMBL" id="WUBI01000001">
    <property type="protein sequence ID" value="MWV42566.1"/>
    <property type="molecule type" value="Genomic_DNA"/>
</dbReference>
<reference evidence="3 4" key="1">
    <citation type="submission" date="2019-12" db="EMBL/GenBank/DDBJ databases">
        <title>Paenibacillus sp. nov., an endophytic bacterium isolated from the stem of Dendrobium.</title>
        <authorList>
            <person name="Zhao R."/>
        </authorList>
    </citation>
    <scope>NUCLEOTIDE SEQUENCE [LARGE SCALE GENOMIC DNA]</scope>
    <source>
        <strain evidence="3 4">HJL G12</strain>
    </source>
</reference>
<keyword evidence="2" id="KW-0732">Signal</keyword>
<feature type="region of interest" description="Disordered" evidence="1">
    <location>
        <begin position="416"/>
        <end position="449"/>
    </location>
</feature>
<accession>A0A7X3IFJ3</accession>
<dbReference type="AlphaFoldDB" id="A0A7X3IFJ3"/>
<evidence type="ECO:0000256" key="1">
    <source>
        <dbReference type="SAM" id="MobiDB-lite"/>
    </source>
</evidence>
<evidence type="ECO:0000313" key="4">
    <source>
        <dbReference type="Proteomes" id="UP000460318"/>
    </source>
</evidence>
<dbReference type="RefSeq" id="WP_160496158.1">
    <property type="nucleotide sequence ID" value="NZ_WUBI01000001.1"/>
</dbReference>
<gene>
    <name evidence="3" type="ORF">GRF59_02905</name>
</gene>
<evidence type="ECO:0000256" key="2">
    <source>
        <dbReference type="SAM" id="SignalP"/>
    </source>
</evidence>
<sequence>MGKRQKIYVALLAGIMVLSQLSAQQAETASAQSSANTKNNAGSLPGSLGMVSLGSNVNVSLENANIWQQPGGNILSYTLNYSNGSGRNASLRNYFSKVITPGGSVLQGRPIHEEDLKKNVIAKGSTRVTYYVNIGQMNSLKGIKIGMFIWDANAKGYLRQTGVFPFPANYSPAAASGKSMNTFIQDIPITGRGQSLEIYKYNGKVYAKVGFMLINRGNKVLEDSGTTAYLVSAGGSRYELALSSAQVGYKIQPQEKKTIYYVTEIPPYLKTDNMKLQFTRKDETLKLEYATSSYALPAAVQPNLVVGPGQIKNIDINSNSVETKLQNASVYAENDLGQWSFQLHLKNKGDKPVTMPTYELSVRSSDGKSFPVEAGRLNGLTLKPLEEKVIPLHAEIPLEVEQNSLKLEMIESVAKSGGKAGSEDQAGSMETAGENNRSGTNGSGGSSSGMKLNTPVAYFTIPYMLHTDTQKEVVYNTTNQYGTFSYSLDSLQRFPWKDEDIVIAKLNITNTQSKNISLPELKGAFKLDNDDLTSSTELFTDSNVTTLAPGKSVELNVLAKVPYTTDFNSIKIELYSSDKDVKVPFLTLSTRGTMNAVTAIDKGGSYTISTIGKKAKVQENKTTVYEGSNYNIVYSEMLLSNEEKRQSQMQRLQAYFRTSDGQLYHAVSNQTDAIATPGFKQLVVFWTKLPKSVSTSDLQMYLGEGITDNKYSGPGDDPTGFVNVSSLELSPVRNSPQSNFTNVPLLPYTLSVLNSTGSKMKGSDTMNITINYDLQRDNRYEIGNMDHKLILRMTDPYGQSQEKTLSIGTDLIEGNNTYSASYTNNLYKDMSSGGYKLTLYEEMIGERIELASQSYYLSVTNGSDTQQ</sequence>
<feature type="chain" id="PRO_5038691202" evidence="2">
    <location>
        <begin position="24"/>
        <end position="867"/>
    </location>
</feature>
<keyword evidence="4" id="KW-1185">Reference proteome</keyword>
<comment type="caution">
    <text evidence="3">The sequence shown here is derived from an EMBL/GenBank/DDBJ whole genome shotgun (WGS) entry which is preliminary data.</text>
</comment>
<evidence type="ECO:0000313" key="3">
    <source>
        <dbReference type="EMBL" id="MWV42566.1"/>
    </source>
</evidence>